<protein>
    <recommendedName>
        <fullName evidence="2">HTH luxR-type domain-containing protein</fullName>
    </recommendedName>
</protein>
<reference evidence="4" key="1">
    <citation type="submission" date="2018-03" db="EMBL/GenBank/DDBJ databases">
        <authorList>
            <person name="Sun L."/>
            <person name="Liu H."/>
            <person name="Chen W."/>
            <person name="Huang K."/>
            <person name="Liu W."/>
            <person name="Gao X."/>
        </authorList>
    </citation>
    <scope>NUCLEOTIDE SEQUENCE [LARGE SCALE GENOMIC DNA]</scope>
    <source>
        <strain evidence="4">SH9</strain>
    </source>
</reference>
<dbReference type="InterPro" id="IPR016032">
    <property type="entry name" value="Sig_transdc_resp-reg_C-effctor"/>
</dbReference>
<dbReference type="GO" id="GO:0006355">
    <property type="term" value="P:regulation of DNA-templated transcription"/>
    <property type="evidence" value="ECO:0007669"/>
    <property type="project" value="InterPro"/>
</dbReference>
<dbReference type="Pfam" id="PF00196">
    <property type="entry name" value="GerE"/>
    <property type="match status" value="1"/>
</dbReference>
<name>A0A2T1HLK9_9HYPH</name>
<keyword evidence="4" id="KW-1185">Reference proteome</keyword>
<sequence>RRHGAGGRAPNRSPMMGAEGRRLTRRMPLCPSGGAFNPAPLLDHPQFPARLASLTEMQRIVLALIALGRLNKQIAHICGIGEATVKAHVSAVLRHLGTRSRTEAAVSYAVFLERKRLLCDADESSRTREREVWVAPEADTRGG</sequence>
<dbReference type="CDD" id="cd06170">
    <property type="entry name" value="LuxR_C_like"/>
    <property type="match status" value="1"/>
</dbReference>
<dbReference type="Proteomes" id="UP000239772">
    <property type="component" value="Unassembled WGS sequence"/>
</dbReference>
<dbReference type="SUPFAM" id="SSF46894">
    <property type="entry name" value="C-terminal effector domain of the bipartite response regulators"/>
    <property type="match status" value="1"/>
</dbReference>
<proteinExistence type="predicted"/>
<dbReference type="InterPro" id="IPR036388">
    <property type="entry name" value="WH-like_DNA-bd_sf"/>
</dbReference>
<feature type="non-terminal residue" evidence="3">
    <location>
        <position position="1"/>
    </location>
</feature>
<keyword evidence="1" id="KW-0238">DNA-binding</keyword>
<dbReference type="Gene3D" id="1.10.10.10">
    <property type="entry name" value="Winged helix-like DNA-binding domain superfamily/Winged helix DNA-binding domain"/>
    <property type="match status" value="1"/>
</dbReference>
<dbReference type="InterPro" id="IPR039420">
    <property type="entry name" value="WalR-like"/>
</dbReference>
<evidence type="ECO:0000256" key="1">
    <source>
        <dbReference type="ARBA" id="ARBA00023125"/>
    </source>
</evidence>
<gene>
    <name evidence="3" type="ORF">SLNSH_23655</name>
</gene>
<dbReference type="GO" id="GO:0003677">
    <property type="term" value="F:DNA binding"/>
    <property type="evidence" value="ECO:0007669"/>
    <property type="project" value="UniProtKB-KW"/>
</dbReference>
<dbReference type="PROSITE" id="PS50043">
    <property type="entry name" value="HTH_LUXR_2"/>
    <property type="match status" value="1"/>
</dbReference>
<dbReference type="AlphaFoldDB" id="A0A2T1HLK9"/>
<evidence type="ECO:0000313" key="3">
    <source>
        <dbReference type="EMBL" id="PSC02526.1"/>
    </source>
</evidence>
<organism evidence="3 4">
    <name type="scientific">Alsobacter soli</name>
    <dbReference type="NCBI Taxonomy" id="2109933"/>
    <lineage>
        <taxon>Bacteria</taxon>
        <taxon>Pseudomonadati</taxon>
        <taxon>Pseudomonadota</taxon>
        <taxon>Alphaproteobacteria</taxon>
        <taxon>Hyphomicrobiales</taxon>
        <taxon>Alsobacteraceae</taxon>
        <taxon>Alsobacter</taxon>
    </lineage>
</organism>
<feature type="domain" description="HTH luxR-type" evidence="2">
    <location>
        <begin position="47"/>
        <end position="112"/>
    </location>
</feature>
<dbReference type="SMART" id="SM00421">
    <property type="entry name" value="HTH_LUXR"/>
    <property type="match status" value="1"/>
</dbReference>
<dbReference type="PRINTS" id="PR00038">
    <property type="entry name" value="HTHLUXR"/>
</dbReference>
<evidence type="ECO:0000313" key="4">
    <source>
        <dbReference type="Proteomes" id="UP000239772"/>
    </source>
</evidence>
<accession>A0A2T1HLK9</accession>
<evidence type="ECO:0000259" key="2">
    <source>
        <dbReference type="PROSITE" id="PS50043"/>
    </source>
</evidence>
<dbReference type="PANTHER" id="PTHR43214">
    <property type="entry name" value="TWO-COMPONENT RESPONSE REGULATOR"/>
    <property type="match status" value="1"/>
</dbReference>
<dbReference type="EMBL" id="PVZS01000052">
    <property type="protein sequence ID" value="PSC02526.1"/>
    <property type="molecule type" value="Genomic_DNA"/>
</dbReference>
<dbReference type="InterPro" id="IPR000792">
    <property type="entry name" value="Tscrpt_reg_LuxR_C"/>
</dbReference>
<comment type="caution">
    <text evidence="3">The sequence shown here is derived from an EMBL/GenBank/DDBJ whole genome shotgun (WGS) entry which is preliminary data.</text>
</comment>